<evidence type="ECO:0000313" key="1">
    <source>
        <dbReference type="EMBL" id="SFW14084.1"/>
    </source>
</evidence>
<accession>A0A1K1LT76</accession>
<dbReference type="EMBL" id="FPIY01000001">
    <property type="protein sequence ID" value="SFW14084.1"/>
    <property type="molecule type" value="Genomic_DNA"/>
</dbReference>
<dbReference type="PROSITE" id="PS51257">
    <property type="entry name" value="PROKAR_LIPOPROTEIN"/>
    <property type="match status" value="1"/>
</dbReference>
<dbReference type="Proteomes" id="UP000183257">
    <property type="component" value="Unassembled WGS sequence"/>
</dbReference>
<dbReference type="InterPro" id="IPR032774">
    <property type="entry name" value="WG_beta_rep"/>
</dbReference>
<gene>
    <name evidence="1" type="ORF">SAMN05660313_00051</name>
</gene>
<keyword evidence="2" id="KW-1185">Reference proteome</keyword>
<dbReference type="Pfam" id="PF14903">
    <property type="entry name" value="WG_beta_rep"/>
    <property type="match status" value="2"/>
</dbReference>
<dbReference type="AlphaFoldDB" id="A0A1K1LT76"/>
<proteinExistence type="predicted"/>
<dbReference type="PANTHER" id="PTHR37841">
    <property type="entry name" value="GLR2918 PROTEIN"/>
    <property type="match status" value="1"/>
</dbReference>
<organism evidence="1 2">
    <name type="scientific">Cellulophaga fucicola</name>
    <dbReference type="NCBI Taxonomy" id="76595"/>
    <lineage>
        <taxon>Bacteria</taxon>
        <taxon>Pseudomonadati</taxon>
        <taxon>Bacteroidota</taxon>
        <taxon>Flavobacteriia</taxon>
        <taxon>Flavobacteriales</taxon>
        <taxon>Flavobacteriaceae</taxon>
        <taxon>Cellulophaga</taxon>
    </lineage>
</organism>
<dbReference type="OrthoDB" id="632041at2"/>
<name>A0A1K1LT76_9FLAO</name>
<protein>
    <submittedName>
        <fullName evidence="1">WG containing repeat-containing protein</fullName>
    </submittedName>
</protein>
<evidence type="ECO:0000313" key="2">
    <source>
        <dbReference type="Proteomes" id="UP000183257"/>
    </source>
</evidence>
<sequence>MLKNVIVPLALIIGICSCTSQKKPLKNIDKDNPLIKAIDTLTLAEAKKLLEEENQGITMLLNFSSINLELSVETSQKKDTTIFNKNPYKIYSKDTIDKHISDFTNEIIFEQKIIPPNSTLRFGGYSTSDLKLKSIEEHWDKIDNPIKLQIEKKFLSDKTTVADTATTTVNSNGYLVHNFSSAKNIDSLNVNFIYSVPNIKEYIIDASTTEVDTIVISYKKVDYNKVQITYPSYLEDNIVSIEAIHKNGEILEEKGISSNSKPTEEMLSYLKDVKSIFSKTIKKIDNNKIKTKEDLKNSLLQTVPETPINSRTTYTTYSAKGEIDKIKLFINKGKPTLNTKKVTIKPPSYKKSNFGYYIAQDSTTNKSGFVNAAGNWVIRPTFNDLEYVLDYYYYTEDTDYTREYLWLNTTNNTLEKIDYVLYRYEIYDGNIVITEKEVNGPKGLINAKTGKVLLPNIYNNIYHEKGYFNVYNNRKTSLYNKYGKQILPERFNRITVLENSFITEIDNENGISNTDIYTLTGKNITNGRWQNFEGDFGKAGLILAAKNYIKDNVNYTDKDAFINENGKVIIDLKEYQWADIFSNGLAAVKEKGSNLYGYINTKGEVVIPFEYESAKYFQEKYAYVEKNNTAYLIDKNNKVFKKFPDTANSMTLSTDSNNATYSLYNGETYNAEGELLKKGKNN</sequence>
<dbReference type="STRING" id="76595.SAMN05660313_00051"/>
<dbReference type="RefSeq" id="WP_072301765.1">
    <property type="nucleotide sequence ID" value="NZ_FPIY01000001.1"/>
</dbReference>
<reference evidence="2" key="1">
    <citation type="submission" date="2016-11" db="EMBL/GenBank/DDBJ databases">
        <authorList>
            <person name="Varghese N."/>
            <person name="Submissions S."/>
        </authorList>
    </citation>
    <scope>NUCLEOTIDE SEQUENCE [LARGE SCALE GENOMIC DNA]</scope>
    <source>
        <strain evidence="2">DSM 24786</strain>
    </source>
</reference>
<dbReference type="PANTHER" id="PTHR37841:SF1">
    <property type="entry name" value="DUF3298 DOMAIN-CONTAINING PROTEIN"/>
    <property type="match status" value="1"/>
</dbReference>